<evidence type="ECO:0008006" key="3">
    <source>
        <dbReference type="Google" id="ProtNLM"/>
    </source>
</evidence>
<dbReference type="Proteomes" id="UP001444661">
    <property type="component" value="Unassembled WGS sequence"/>
</dbReference>
<comment type="caution">
    <text evidence="1">The sequence shown here is derived from an EMBL/GenBank/DDBJ whole genome shotgun (WGS) entry which is preliminary data.</text>
</comment>
<reference evidence="1 2" key="1">
    <citation type="submission" date="2023-01" db="EMBL/GenBank/DDBJ databases">
        <title>Analysis of 21 Apiospora genomes using comparative genomics revels a genus with tremendous synthesis potential of carbohydrate active enzymes and secondary metabolites.</title>
        <authorList>
            <person name="Sorensen T."/>
        </authorList>
    </citation>
    <scope>NUCLEOTIDE SEQUENCE [LARGE SCALE GENOMIC DNA]</scope>
    <source>
        <strain evidence="1 2">CBS 33761</strain>
    </source>
</reference>
<protein>
    <recommendedName>
        <fullName evidence="3">Lipocalin-like domain-containing protein</fullName>
    </recommendedName>
</protein>
<dbReference type="EMBL" id="JAQQWK010000009">
    <property type="protein sequence ID" value="KAK8035248.1"/>
    <property type="molecule type" value="Genomic_DNA"/>
</dbReference>
<organism evidence="1 2">
    <name type="scientific">Apiospora rasikravindrae</name>
    <dbReference type="NCBI Taxonomy" id="990691"/>
    <lineage>
        <taxon>Eukaryota</taxon>
        <taxon>Fungi</taxon>
        <taxon>Dikarya</taxon>
        <taxon>Ascomycota</taxon>
        <taxon>Pezizomycotina</taxon>
        <taxon>Sordariomycetes</taxon>
        <taxon>Xylariomycetidae</taxon>
        <taxon>Amphisphaeriales</taxon>
        <taxon>Apiosporaceae</taxon>
        <taxon>Apiospora</taxon>
    </lineage>
</organism>
<name>A0ABR1SLP0_9PEZI</name>
<sequence length="74" mass="8085">MAATTNPTGTSGTDSIYLTGYWQRDKGVSTAAWTLDPARGTLNIEDPDYCVYDPRPEYTVGKGEARSIARARAR</sequence>
<accession>A0ABR1SLP0</accession>
<proteinExistence type="predicted"/>
<gene>
    <name evidence="1" type="ORF">PG993_010243</name>
</gene>
<keyword evidence="2" id="KW-1185">Reference proteome</keyword>
<evidence type="ECO:0000313" key="2">
    <source>
        <dbReference type="Proteomes" id="UP001444661"/>
    </source>
</evidence>
<evidence type="ECO:0000313" key="1">
    <source>
        <dbReference type="EMBL" id="KAK8035248.1"/>
    </source>
</evidence>